<comment type="caution">
    <text evidence="4">The sequence shown here is derived from an EMBL/GenBank/DDBJ whole genome shotgun (WGS) entry which is preliminary data.</text>
</comment>
<protein>
    <recommendedName>
        <fullName evidence="3">Xaa-Pro dipeptidyl-peptidase C-terminal domain-containing protein</fullName>
    </recommendedName>
</protein>
<evidence type="ECO:0000313" key="5">
    <source>
        <dbReference type="Proteomes" id="UP000237481"/>
    </source>
</evidence>
<feature type="region of interest" description="Disordered" evidence="2">
    <location>
        <begin position="254"/>
        <end position="293"/>
    </location>
</feature>
<keyword evidence="1" id="KW-0378">Hydrolase</keyword>
<dbReference type="SMART" id="SM00939">
    <property type="entry name" value="PepX_C"/>
    <property type="match status" value="1"/>
</dbReference>
<dbReference type="NCBIfam" id="TIGR00976">
    <property type="entry name" value="CocE_NonD"/>
    <property type="match status" value="1"/>
</dbReference>
<organism evidence="4 5">
    <name type="scientific">Tolypocladium paradoxum</name>
    <dbReference type="NCBI Taxonomy" id="94208"/>
    <lineage>
        <taxon>Eukaryota</taxon>
        <taxon>Fungi</taxon>
        <taxon>Dikarya</taxon>
        <taxon>Ascomycota</taxon>
        <taxon>Pezizomycotina</taxon>
        <taxon>Sordariomycetes</taxon>
        <taxon>Hypocreomycetidae</taxon>
        <taxon>Hypocreales</taxon>
        <taxon>Ophiocordycipitaceae</taxon>
        <taxon>Tolypocladium</taxon>
    </lineage>
</organism>
<evidence type="ECO:0000256" key="2">
    <source>
        <dbReference type="SAM" id="MobiDB-lite"/>
    </source>
</evidence>
<dbReference type="Gene3D" id="2.60.120.260">
    <property type="entry name" value="Galactose-binding domain-like"/>
    <property type="match status" value="1"/>
</dbReference>
<dbReference type="GO" id="GO:0008239">
    <property type="term" value="F:dipeptidyl-peptidase activity"/>
    <property type="evidence" value="ECO:0007669"/>
    <property type="project" value="InterPro"/>
</dbReference>
<evidence type="ECO:0000259" key="3">
    <source>
        <dbReference type="SMART" id="SM00939"/>
    </source>
</evidence>
<dbReference type="InterPro" id="IPR008979">
    <property type="entry name" value="Galactose-bd-like_sf"/>
</dbReference>
<dbReference type="Gene3D" id="3.40.50.1820">
    <property type="entry name" value="alpha/beta hydrolase"/>
    <property type="match status" value="1"/>
</dbReference>
<dbReference type="EMBL" id="PKSG01000373">
    <property type="protein sequence ID" value="POR35980.1"/>
    <property type="molecule type" value="Genomic_DNA"/>
</dbReference>
<dbReference type="Gene3D" id="1.10.3020.10">
    <property type="entry name" value="alpha-amino acid ester hydrolase ( Helical cap domain)"/>
    <property type="match status" value="1"/>
</dbReference>
<dbReference type="InterPro" id="IPR005674">
    <property type="entry name" value="CocE/Ser_esterase"/>
</dbReference>
<keyword evidence="5" id="KW-1185">Reference proteome</keyword>
<dbReference type="InterPro" id="IPR013736">
    <property type="entry name" value="Xaa-Pro_dipept_C"/>
</dbReference>
<accession>A0A2S4L0L2</accession>
<dbReference type="Pfam" id="PF02129">
    <property type="entry name" value="Peptidase_S15"/>
    <property type="match status" value="1"/>
</dbReference>
<proteinExistence type="predicted"/>
<dbReference type="SUPFAM" id="SSF49785">
    <property type="entry name" value="Galactose-binding domain-like"/>
    <property type="match status" value="1"/>
</dbReference>
<sequence length="438" mass="47375">MRRQSWYPGRFATAGASYLGYTQWALLDDPPEDCVACAILAAPHDHARHNWGTGAFRMDRITWSDAVVRKQDPAAGGGLLSALSRRLFGPKEDPVDAVLTGLPVADRVREYFGDAAPWLPTAMRTPDVDDAHWAPVRHDAALDRATAPVLLVGGWYDPFASQTLEQYARLHARGCSVALTVGPWTHLQASVLKSMPDVVRFLDEHVARTAAPDGDKTLHRGRAARIYVTGADEWREMPAWPPATAPRELYLHGDKSLRSEPPPADAAPSSFTYDPAEPTPTMGGGQLAGGGRVDDSAYASRTDLLVFTGGPIDDDVQVLGKPVVQLAHSSDTPFVDLWIRLSEVDSAGVSHNVCEAFQALDPQRDPSAPVRLALQDCAHVFRRGTRIRLIVAGGSFPLYARNLGTEGNRTAGSEMRPATHTILHAAASTKLLLPVAVD</sequence>
<evidence type="ECO:0000256" key="1">
    <source>
        <dbReference type="ARBA" id="ARBA00022801"/>
    </source>
</evidence>
<dbReference type="Pfam" id="PF08530">
    <property type="entry name" value="PepX_C"/>
    <property type="match status" value="1"/>
</dbReference>
<dbReference type="STRING" id="94208.A0A2S4L0L2"/>
<name>A0A2S4L0L2_9HYPO</name>
<dbReference type="InterPro" id="IPR000383">
    <property type="entry name" value="Xaa-Pro-like_dom"/>
</dbReference>
<dbReference type="SUPFAM" id="SSF53474">
    <property type="entry name" value="alpha/beta-Hydrolases"/>
    <property type="match status" value="1"/>
</dbReference>
<reference evidence="4 5" key="1">
    <citation type="submission" date="2018-01" db="EMBL/GenBank/DDBJ databases">
        <title>Harnessing the power of phylogenomics to disentangle the directionality and signatures of interkingdom host jumping in the parasitic fungal genus Tolypocladium.</title>
        <authorList>
            <person name="Quandt C.A."/>
            <person name="Patterson W."/>
            <person name="Spatafora J.W."/>
        </authorList>
    </citation>
    <scope>NUCLEOTIDE SEQUENCE [LARGE SCALE GENOMIC DNA]</scope>
    <source>
        <strain evidence="4 5">NRBC 100945</strain>
    </source>
</reference>
<dbReference type="AlphaFoldDB" id="A0A2S4L0L2"/>
<dbReference type="InterPro" id="IPR029058">
    <property type="entry name" value="AB_hydrolase_fold"/>
</dbReference>
<gene>
    <name evidence="4" type="ORF">TPAR_03790</name>
</gene>
<feature type="domain" description="Xaa-Pro dipeptidyl-peptidase C-terminal" evidence="3">
    <location>
        <begin position="199"/>
        <end position="432"/>
    </location>
</feature>
<dbReference type="OrthoDB" id="416441at2759"/>
<dbReference type="Proteomes" id="UP000237481">
    <property type="component" value="Unassembled WGS sequence"/>
</dbReference>
<feature type="compositionally biased region" description="Gly residues" evidence="2">
    <location>
        <begin position="282"/>
        <end position="291"/>
    </location>
</feature>
<evidence type="ECO:0000313" key="4">
    <source>
        <dbReference type="EMBL" id="POR35980.1"/>
    </source>
</evidence>